<evidence type="ECO:0000256" key="5">
    <source>
        <dbReference type="SAM" id="Phobius"/>
    </source>
</evidence>
<dbReference type="Gene3D" id="1.20.1540.10">
    <property type="entry name" value="Rhomboid-like"/>
    <property type="match status" value="1"/>
</dbReference>
<keyword evidence="8" id="KW-1185">Reference proteome</keyword>
<dbReference type="AlphaFoldDB" id="A0A369W8G5"/>
<comment type="subcellular location">
    <subcellularLocation>
        <location evidence="1">Membrane</location>
        <topology evidence="1">Multi-pass membrane protein</topology>
    </subcellularLocation>
</comment>
<evidence type="ECO:0000256" key="2">
    <source>
        <dbReference type="ARBA" id="ARBA00022692"/>
    </source>
</evidence>
<dbReference type="EC" id="3.4.21.-" evidence="7"/>
<feature type="transmembrane region" description="Helical" evidence="5">
    <location>
        <begin position="169"/>
        <end position="188"/>
    </location>
</feature>
<feature type="transmembrane region" description="Helical" evidence="5">
    <location>
        <begin position="66"/>
        <end position="83"/>
    </location>
</feature>
<dbReference type="GO" id="GO:0004252">
    <property type="term" value="F:serine-type endopeptidase activity"/>
    <property type="evidence" value="ECO:0007669"/>
    <property type="project" value="InterPro"/>
</dbReference>
<accession>A0A369W8G5</accession>
<evidence type="ECO:0000313" key="8">
    <source>
        <dbReference type="Proteomes" id="UP000253769"/>
    </source>
</evidence>
<gene>
    <name evidence="7" type="primary">rrtA</name>
    <name evidence="7" type="ORF">DV711_16640</name>
</gene>
<dbReference type="InterPro" id="IPR023826">
    <property type="entry name" value="Rhom-like_SP_proteobac"/>
</dbReference>
<dbReference type="Proteomes" id="UP000253769">
    <property type="component" value="Unassembled WGS sequence"/>
</dbReference>
<dbReference type="InterPro" id="IPR035952">
    <property type="entry name" value="Rhomboid-like_sf"/>
</dbReference>
<keyword evidence="3 5" id="KW-1133">Transmembrane helix</keyword>
<dbReference type="NCBIfam" id="TIGR03902">
    <property type="entry name" value="rhom_GG_sort"/>
    <property type="match status" value="1"/>
</dbReference>
<proteinExistence type="predicted"/>
<keyword evidence="4 5" id="KW-0472">Membrane</keyword>
<dbReference type="Pfam" id="PF01694">
    <property type="entry name" value="Rhomboid"/>
    <property type="match status" value="1"/>
</dbReference>
<keyword evidence="7" id="KW-0378">Hydrolase</keyword>
<name>A0A369W8G5_9GAMM</name>
<comment type="caution">
    <text evidence="7">The sequence shown here is derived from an EMBL/GenBank/DDBJ whole genome shotgun (WGS) entry which is preliminary data.</text>
</comment>
<keyword evidence="2 5" id="KW-0812">Transmembrane</keyword>
<dbReference type="GO" id="GO:0016020">
    <property type="term" value="C:membrane"/>
    <property type="evidence" value="ECO:0007669"/>
    <property type="project" value="UniProtKB-SubCell"/>
</dbReference>
<dbReference type="SUPFAM" id="SSF144091">
    <property type="entry name" value="Rhomboid-like"/>
    <property type="match status" value="1"/>
</dbReference>
<feature type="domain" description="Peptidase S54 rhomboid" evidence="6">
    <location>
        <begin position="48"/>
        <end position="183"/>
    </location>
</feature>
<dbReference type="EMBL" id="QQOH01000005">
    <property type="protein sequence ID" value="RDE18290.1"/>
    <property type="molecule type" value="Genomic_DNA"/>
</dbReference>
<dbReference type="OrthoDB" id="196054at2"/>
<dbReference type="InterPro" id="IPR022764">
    <property type="entry name" value="Peptidase_S54_rhomboid_dom"/>
</dbReference>
<organism evidence="7 8">
    <name type="scientific">Motiliproteus coralliicola</name>
    <dbReference type="NCBI Taxonomy" id="2283196"/>
    <lineage>
        <taxon>Bacteria</taxon>
        <taxon>Pseudomonadati</taxon>
        <taxon>Pseudomonadota</taxon>
        <taxon>Gammaproteobacteria</taxon>
        <taxon>Oceanospirillales</taxon>
        <taxon>Oceanospirillaceae</taxon>
        <taxon>Motiliproteus</taxon>
    </lineage>
</organism>
<feature type="transmembrane region" description="Helical" evidence="5">
    <location>
        <begin position="88"/>
        <end position="104"/>
    </location>
</feature>
<evidence type="ECO:0000256" key="3">
    <source>
        <dbReference type="ARBA" id="ARBA00022989"/>
    </source>
</evidence>
<reference evidence="7 8" key="1">
    <citation type="submission" date="2018-07" db="EMBL/GenBank/DDBJ databases">
        <title>Motiliproteus coralliicola sp. nov., a bacterium isolated from Coral.</title>
        <authorList>
            <person name="Wang G."/>
        </authorList>
    </citation>
    <scope>NUCLEOTIDE SEQUENCE [LARGE SCALE GENOMIC DNA]</scope>
    <source>
        <strain evidence="7 8">C34</strain>
    </source>
</reference>
<evidence type="ECO:0000256" key="4">
    <source>
        <dbReference type="ARBA" id="ARBA00023136"/>
    </source>
</evidence>
<sequence>MMNRIRCSIPWVTLALAGVALGLALLPSRWVADPLALFCFDHQAIVQQGQWWRLLSGHLVHSDSTHLQWDLLGFVIFGSWLEFKDRRLLVLSLALALLILDLVLLSSWGLARYCGLSGLLYAPAALMLWQHFRRQPHLISALPLIAGAAKLVSESLQQQAWLADQGWPLYAPAHWCGVAAALIVWLLTRRRHSSPLGQPTLYR</sequence>
<evidence type="ECO:0000259" key="6">
    <source>
        <dbReference type="Pfam" id="PF01694"/>
    </source>
</evidence>
<evidence type="ECO:0000256" key="1">
    <source>
        <dbReference type="ARBA" id="ARBA00004141"/>
    </source>
</evidence>
<protein>
    <submittedName>
        <fullName evidence="7">Rhombosortase</fullName>
        <ecNumber evidence="7">3.4.21.-</ecNumber>
    </submittedName>
</protein>
<evidence type="ECO:0000313" key="7">
    <source>
        <dbReference type="EMBL" id="RDE18290.1"/>
    </source>
</evidence>